<dbReference type="OrthoDB" id="5228648at2759"/>
<dbReference type="VEuPathDB" id="FungiDB:MAPG_05605"/>
<dbReference type="EMBL" id="ADBL01001336">
    <property type="status" value="NOT_ANNOTATED_CDS"/>
    <property type="molecule type" value="Genomic_DNA"/>
</dbReference>
<proteinExistence type="predicted"/>
<reference evidence="3" key="4">
    <citation type="journal article" date="2015" name="G3 (Bethesda)">
        <title>Genome sequences of three phytopathogenic species of the Magnaporthaceae family of fungi.</title>
        <authorList>
            <person name="Okagaki L.H."/>
            <person name="Nunes C.C."/>
            <person name="Sailsbery J."/>
            <person name="Clay B."/>
            <person name="Brown D."/>
            <person name="John T."/>
            <person name="Oh Y."/>
            <person name="Young N."/>
            <person name="Fitzgerald M."/>
            <person name="Haas B.J."/>
            <person name="Zeng Q."/>
            <person name="Young S."/>
            <person name="Adiconis X."/>
            <person name="Fan L."/>
            <person name="Levin J.Z."/>
            <person name="Mitchell T.K."/>
            <person name="Okubara P.A."/>
            <person name="Farman M.L."/>
            <person name="Kohn L.M."/>
            <person name="Birren B."/>
            <person name="Ma L.-J."/>
            <person name="Dean R.A."/>
        </authorList>
    </citation>
    <scope>NUCLEOTIDE SEQUENCE</scope>
    <source>
        <strain evidence="3">ATCC 64411 / 73-15</strain>
    </source>
</reference>
<gene>
    <name evidence="2" type="ORF">MAPG_05605</name>
</gene>
<keyword evidence="1" id="KW-0812">Transmembrane</keyword>
<evidence type="ECO:0000313" key="2">
    <source>
        <dbReference type="EMBL" id="KLU86593.1"/>
    </source>
</evidence>
<accession>A0A0C4DZU7</accession>
<keyword evidence="1" id="KW-1133">Transmembrane helix</keyword>
<evidence type="ECO:0000256" key="1">
    <source>
        <dbReference type="SAM" id="Phobius"/>
    </source>
</evidence>
<reference evidence="2" key="3">
    <citation type="submission" date="2011-03" db="EMBL/GenBank/DDBJ databases">
        <title>Annotation of Magnaporthe poae ATCC 64411.</title>
        <authorList>
            <person name="Ma L.-J."/>
            <person name="Dead R."/>
            <person name="Young S.K."/>
            <person name="Zeng Q."/>
            <person name="Gargeya S."/>
            <person name="Fitzgerald M."/>
            <person name="Haas B."/>
            <person name="Abouelleil A."/>
            <person name="Alvarado L."/>
            <person name="Arachchi H.M."/>
            <person name="Berlin A."/>
            <person name="Brown A."/>
            <person name="Chapman S.B."/>
            <person name="Chen Z."/>
            <person name="Dunbar C."/>
            <person name="Freedman E."/>
            <person name="Gearin G."/>
            <person name="Gellesch M."/>
            <person name="Goldberg J."/>
            <person name="Griggs A."/>
            <person name="Gujja S."/>
            <person name="Heiman D."/>
            <person name="Howarth C."/>
            <person name="Larson L."/>
            <person name="Lui A."/>
            <person name="MacDonald P.J.P."/>
            <person name="Mehta T."/>
            <person name="Montmayeur A."/>
            <person name="Murphy C."/>
            <person name="Neiman D."/>
            <person name="Pearson M."/>
            <person name="Priest M."/>
            <person name="Roberts A."/>
            <person name="Saif S."/>
            <person name="Shea T."/>
            <person name="Shenoy N."/>
            <person name="Sisk P."/>
            <person name="Stolte C."/>
            <person name="Sykes S."/>
            <person name="Yandava C."/>
            <person name="Wortman J."/>
            <person name="Nusbaum C."/>
            <person name="Birren B."/>
        </authorList>
    </citation>
    <scope>NUCLEOTIDE SEQUENCE</scope>
    <source>
        <strain evidence="2">ATCC 64411</strain>
    </source>
</reference>
<dbReference type="eggNOG" id="ENOG502SUJT">
    <property type="taxonomic scope" value="Eukaryota"/>
</dbReference>
<dbReference type="AlphaFoldDB" id="A0A0C4DZU7"/>
<evidence type="ECO:0000313" key="3">
    <source>
        <dbReference type="EnsemblFungi" id="MAPG_05605T0"/>
    </source>
</evidence>
<dbReference type="EMBL" id="GL876969">
    <property type="protein sequence ID" value="KLU86593.1"/>
    <property type="molecule type" value="Genomic_DNA"/>
</dbReference>
<reference evidence="2" key="1">
    <citation type="submission" date="2010-05" db="EMBL/GenBank/DDBJ databases">
        <title>The Genome Sequence of Magnaporthe poae strain ATCC 64411.</title>
        <authorList>
            <consortium name="The Broad Institute Genome Sequencing Platform"/>
            <consortium name="Broad Institute Genome Sequencing Center for Infectious Disease"/>
            <person name="Ma L.-J."/>
            <person name="Dead R."/>
            <person name="Young S."/>
            <person name="Zeng Q."/>
            <person name="Koehrsen M."/>
            <person name="Alvarado L."/>
            <person name="Berlin A."/>
            <person name="Chapman S.B."/>
            <person name="Chen Z."/>
            <person name="Freedman E."/>
            <person name="Gellesch M."/>
            <person name="Goldberg J."/>
            <person name="Griggs A."/>
            <person name="Gujja S."/>
            <person name="Heilman E.R."/>
            <person name="Heiman D."/>
            <person name="Hepburn T."/>
            <person name="Howarth C."/>
            <person name="Jen D."/>
            <person name="Larson L."/>
            <person name="Mehta T."/>
            <person name="Neiman D."/>
            <person name="Pearson M."/>
            <person name="Roberts A."/>
            <person name="Saif S."/>
            <person name="Shea T."/>
            <person name="Shenoy N."/>
            <person name="Sisk P."/>
            <person name="Stolte C."/>
            <person name="Sykes S."/>
            <person name="Walk T."/>
            <person name="White J."/>
            <person name="Yandava C."/>
            <person name="Haas B."/>
            <person name="Nusbaum C."/>
            <person name="Birren B."/>
        </authorList>
    </citation>
    <scope>NUCLEOTIDE SEQUENCE</scope>
    <source>
        <strain evidence="2">ATCC 64411</strain>
    </source>
</reference>
<reference evidence="4" key="2">
    <citation type="submission" date="2010-05" db="EMBL/GenBank/DDBJ databases">
        <title>The genome sequence of Magnaporthe poae strain ATCC 64411.</title>
        <authorList>
            <person name="Ma L.-J."/>
            <person name="Dead R."/>
            <person name="Young S."/>
            <person name="Zeng Q."/>
            <person name="Koehrsen M."/>
            <person name="Alvarado L."/>
            <person name="Berlin A."/>
            <person name="Chapman S.B."/>
            <person name="Chen Z."/>
            <person name="Freedman E."/>
            <person name="Gellesch M."/>
            <person name="Goldberg J."/>
            <person name="Griggs A."/>
            <person name="Gujja S."/>
            <person name="Heilman E.R."/>
            <person name="Heiman D."/>
            <person name="Hepburn T."/>
            <person name="Howarth C."/>
            <person name="Jen D."/>
            <person name="Larson L."/>
            <person name="Mehta T."/>
            <person name="Neiman D."/>
            <person name="Pearson M."/>
            <person name="Roberts A."/>
            <person name="Saif S."/>
            <person name="Shea T."/>
            <person name="Shenoy N."/>
            <person name="Sisk P."/>
            <person name="Stolte C."/>
            <person name="Sykes S."/>
            <person name="Walk T."/>
            <person name="White J."/>
            <person name="Yandava C."/>
            <person name="Haas B."/>
            <person name="Nusbaum C."/>
            <person name="Birren B."/>
        </authorList>
    </citation>
    <scope>NUCLEOTIDE SEQUENCE [LARGE SCALE GENOMIC DNA]</scope>
    <source>
        <strain evidence="4">ATCC 64411 / 73-15</strain>
    </source>
</reference>
<sequence length="128" mass="13857">MLAQGTRPAPNPLIQLTSRKKRYLFNVLFTLAAFVTAAAACKCGGNKFATEGCYQTWDGIIKGNDCAANSISERLSTFAQCCRAFGVISDCRYPVGCAKRELEAARATQGLPPLKNSEILAKLENYEG</sequence>
<organism evidence="3 4">
    <name type="scientific">Magnaporthiopsis poae (strain ATCC 64411 / 73-15)</name>
    <name type="common">Kentucky bluegrass fungus</name>
    <name type="synonym">Magnaporthe poae</name>
    <dbReference type="NCBI Taxonomy" id="644358"/>
    <lineage>
        <taxon>Eukaryota</taxon>
        <taxon>Fungi</taxon>
        <taxon>Dikarya</taxon>
        <taxon>Ascomycota</taxon>
        <taxon>Pezizomycotina</taxon>
        <taxon>Sordariomycetes</taxon>
        <taxon>Sordariomycetidae</taxon>
        <taxon>Magnaporthales</taxon>
        <taxon>Magnaporthaceae</taxon>
        <taxon>Magnaporthiopsis</taxon>
    </lineage>
</organism>
<dbReference type="Proteomes" id="UP000011715">
    <property type="component" value="Unassembled WGS sequence"/>
</dbReference>
<name>A0A0C4DZU7_MAGP6</name>
<dbReference type="EnsemblFungi" id="MAPG_05605T0">
    <property type="protein sequence ID" value="MAPG_05605T0"/>
    <property type="gene ID" value="MAPG_05605"/>
</dbReference>
<feature type="transmembrane region" description="Helical" evidence="1">
    <location>
        <begin position="23"/>
        <end position="40"/>
    </location>
</feature>
<protein>
    <submittedName>
        <fullName evidence="2 3">Uncharacterized protein</fullName>
    </submittedName>
</protein>
<keyword evidence="1" id="KW-0472">Membrane</keyword>
<evidence type="ECO:0000313" key="4">
    <source>
        <dbReference type="Proteomes" id="UP000011715"/>
    </source>
</evidence>
<reference evidence="3" key="5">
    <citation type="submission" date="2015-06" db="UniProtKB">
        <authorList>
            <consortium name="EnsemblFungi"/>
        </authorList>
    </citation>
    <scope>IDENTIFICATION</scope>
    <source>
        <strain evidence="3">ATCC 64411</strain>
    </source>
</reference>
<keyword evidence="4" id="KW-1185">Reference proteome</keyword>